<keyword evidence="4" id="KW-1185">Reference proteome</keyword>
<dbReference type="InterPro" id="IPR010318">
    <property type="entry name" value="S-Me-THD_N"/>
</dbReference>
<sequence length="659" mass="69529">MPSVESIGLGGGSILHVSGGDNANVAVGPDSVGHELTTKALCFGGSVATATDVAVAQGADVGTSQVSLPGDIVGKAQAQIKKMLESVIDKAKLSPDPCTVILVGGGAILCPPDLKGASKVVLPEHAGVANAIGAAIAKIHGAAEKIVFGSDIQRGIADVKAQAIANAIAKGGDGSEPTILLEEVAGVPYTEGQTSIKVEVALPADHARVYAEMLDTTSSEEVLEHELHEETKNHDIDDAGDDDKKIDLSTYKPTINSNGEWVLTETDLKFLEIGCYLLGCGGGGSPYAPYLHMRQLLLEGESIKIMRIEDLKDDEMMPPVASVGTPAVSIERPGGDGVWHAMQAMEKEMNVQFHRLVATEIGGANGVGTLVWGSSRYYNIPTVDGDMMGRAYPNFEMVSQYINAKSINELLPVFLCSGTGQTVKIPDNQVDETTAGRDIRIACVGMGSAAGAAGRPISGKLMREVGIPNTYSLAWRLGRVVAKAQQTATLSTITTALIEAAGGPKSAKVIFQGKIRSVETKITTTAHSLGKVTLEKLSEGEREMASDVVGSEYEEIGVPFMNENLCVIGKKSDGSETVLATVPDLIFLIDTATGEAVGVQEYRYGLKVSVMIMAPHPLWATQRALDIAGPKAFHLPYEYTTSLEYTKPISVIDEFKQKA</sequence>
<dbReference type="Gene3D" id="2.40.390.10">
    <property type="entry name" value="CV3147-like"/>
    <property type="match status" value="1"/>
</dbReference>
<evidence type="ECO:0000259" key="2">
    <source>
        <dbReference type="Pfam" id="PF20906"/>
    </source>
</evidence>
<dbReference type="KEGG" id="tmn:UCRPA7_7373"/>
<gene>
    <name evidence="3" type="ORF">UCRPA7_7373</name>
</gene>
<dbReference type="Proteomes" id="UP000014074">
    <property type="component" value="Unassembled WGS sequence"/>
</dbReference>
<dbReference type="InterPro" id="IPR048350">
    <property type="entry name" value="S-Me-THD-like_C"/>
</dbReference>
<proteinExistence type="predicted"/>
<organism evidence="3 4">
    <name type="scientific">Phaeoacremonium minimum (strain UCR-PA7)</name>
    <name type="common">Esca disease fungus</name>
    <name type="synonym">Togninia minima</name>
    <dbReference type="NCBI Taxonomy" id="1286976"/>
    <lineage>
        <taxon>Eukaryota</taxon>
        <taxon>Fungi</taxon>
        <taxon>Dikarya</taxon>
        <taxon>Ascomycota</taxon>
        <taxon>Pezizomycotina</taxon>
        <taxon>Sordariomycetes</taxon>
        <taxon>Sordariomycetidae</taxon>
        <taxon>Togniniales</taxon>
        <taxon>Togniniaceae</taxon>
        <taxon>Phaeoacremonium</taxon>
    </lineage>
</organism>
<dbReference type="PANTHER" id="PTHR11365">
    <property type="entry name" value="5-OXOPROLINASE RELATED"/>
    <property type="match status" value="1"/>
</dbReference>
<dbReference type="eggNOG" id="ENOG502SJ4Z">
    <property type="taxonomic scope" value="Eukaryota"/>
</dbReference>
<dbReference type="HOGENOM" id="CLU_007154_0_1_1"/>
<feature type="domain" description="S-Me-THD-like C-terminal" evidence="2">
    <location>
        <begin position="433"/>
        <end position="640"/>
    </location>
</feature>
<dbReference type="SUPFAM" id="SSF53067">
    <property type="entry name" value="Actin-like ATPase domain"/>
    <property type="match status" value="1"/>
</dbReference>
<dbReference type="PANTHER" id="PTHR11365:SF10">
    <property type="entry name" value="HYDANTOINASE_OXOPROLINASE"/>
    <property type="match status" value="1"/>
</dbReference>
<dbReference type="SUPFAM" id="SSF160991">
    <property type="entry name" value="CV3147-like"/>
    <property type="match status" value="1"/>
</dbReference>
<evidence type="ECO:0000313" key="4">
    <source>
        <dbReference type="Proteomes" id="UP000014074"/>
    </source>
</evidence>
<dbReference type="EMBL" id="KB933286">
    <property type="protein sequence ID" value="EON97125.1"/>
    <property type="molecule type" value="Genomic_DNA"/>
</dbReference>
<dbReference type="InterPro" id="IPR043129">
    <property type="entry name" value="ATPase_NBD"/>
</dbReference>
<dbReference type="InterPro" id="IPR024071">
    <property type="entry name" value="S-Me-THD_C_sf"/>
</dbReference>
<dbReference type="InterPro" id="IPR027479">
    <property type="entry name" value="S-Me-THD_N_sf"/>
</dbReference>
<evidence type="ECO:0000313" key="3">
    <source>
        <dbReference type="EMBL" id="EON97125.1"/>
    </source>
</evidence>
<dbReference type="Pfam" id="PF20906">
    <property type="entry name" value="S-Me-THD_C"/>
    <property type="match status" value="1"/>
</dbReference>
<dbReference type="GO" id="GO:0016787">
    <property type="term" value="F:hydrolase activity"/>
    <property type="evidence" value="ECO:0007669"/>
    <property type="project" value="InterPro"/>
</dbReference>
<feature type="domain" description="S-Me-THD N-terminal" evidence="1">
    <location>
        <begin position="266"/>
        <end position="425"/>
    </location>
</feature>
<name>R8BCV5_PHAM7</name>
<dbReference type="InterPro" id="IPR045079">
    <property type="entry name" value="Oxoprolinase-like"/>
</dbReference>
<accession>R8BCV5</accession>
<reference evidence="4" key="1">
    <citation type="journal article" date="2013" name="Genome Announc.">
        <title>Draft genome sequence of the ascomycete Phaeoacremonium aleophilum strain UCR-PA7, a causal agent of the esca disease complex in grapevines.</title>
        <authorList>
            <person name="Blanco-Ulate B."/>
            <person name="Rolshausen P."/>
            <person name="Cantu D."/>
        </authorList>
    </citation>
    <scope>NUCLEOTIDE SEQUENCE [LARGE SCALE GENOMIC DNA]</scope>
    <source>
        <strain evidence="4">UCR-PA7</strain>
    </source>
</reference>
<dbReference type="OrthoDB" id="5404895at2759"/>
<dbReference type="Gene3D" id="3.40.1610.10">
    <property type="entry name" value="CV3147-like domain"/>
    <property type="match status" value="1"/>
</dbReference>
<dbReference type="GeneID" id="19328126"/>
<evidence type="ECO:0000259" key="1">
    <source>
        <dbReference type="Pfam" id="PF06032"/>
    </source>
</evidence>
<protein>
    <submittedName>
        <fullName evidence="3">Putative hydantoinase protein</fullName>
    </submittedName>
</protein>
<dbReference type="Pfam" id="PF06032">
    <property type="entry name" value="S-Me-THD_N"/>
    <property type="match status" value="1"/>
</dbReference>
<dbReference type="AlphaFoldDB" id="R8BCV5"/>
<dbReference type="RefSeq" id="XP_007918096.1">
    <property type="nucleotide sequence ID" value="XM_007919905.1"/>
</dbReference>